<accession>A0ACC1PBL5</accession>
<dbReference type="Proteomes" id="UP001143856">
    <property type="component" value="Unassembled WGS sequence"/>
</dbReference>
<proteinExistence type="predicted"/>
<sequence>MKEGNAMAYNDRIEAIRKEEFPMLNDSIYLDHAGTTLYSKSLMDSFTADMVANLFGNPHSASASSQYTMSRIENIRHQALRFFNADPTEFDLVFVANATAGIKLVSDAFRAFPQGFDYRYHQACHTSLIGVRQEARNSICLDSEAVSEWIKGPSELKSDSHPRATLFAYPAQSNMDGRKYPLSWCQELRKASLDTGCQVYTLLDAAAYAATSPLDLSNAETAPDFTVLSFYKIFGFPDLGGLIVKREVAPILKQRRYFGGGTVDMVVCSKEQWHAPKTQSLHEALEDGTLPIHNIIALDSALRAHQKLYGSMSDVSSHTSFLANKLYRGLARIRHGNGEPVCIMYSVSPDDAKTGYGSGPVVAFNLRGHQGAWVSLAEFEKLAVVKTFHLRTGGLCNPGGVAAALHLEPWELKQNFSAGFRCGNDNDIINGKPTGVIRVSLGPMSILPDVDKFIAFISEFYREDCEPASVARKNPVAEGDTSDLFVDAITVYPIKSCGGFSVPAGTPWAVRPEGLAWDREWCLVHHGTGLALSQKRYPRMALIRPSINFLTGQLIISYNGPLPSTARTGISVPLSLNPDLFYPADAPKAVESQVCGEGISTMVYKSNDITAFFSDILGVPCALARFPPGGSGKRMRHDQKPIFKLIKPGPFYRKAHGVDPQASILPPDSDSESERQRILLSNESPILAINLSSLNILNQAIIKNGQNPVCPEVFRANIAIGSFSKSSSVLGIPAYSEDNWDRLKIGTHDFKALGACRRCHMVCINQETAVKTAEPFVTLAKTRRFNGKVFFGVHMCHVPMRAPNTREAQFPTISVGDKVVIPPS</sequence>
<name>A0ACC1PBL5_9PEZI</name>
<protein>
    <submittedName>
        <fullName evidence="1">Uncharacterized protein</fullName>
    </submittedName>
</protein>
<comment type="caution">
    <text evidence="1">The sequence shown here is derived from an EMBL/GenBank/DDBJ whole genome shotgun (WGS) entry which is preliminary data.</text>
</comment>
<gene>
    <name evidence="1" type="ORF">NUW58_g3632</name>
</gene>
<evidence type="ECO:0000313" key="2">
    <source>
        <dbReference type="Proteomes" id="UP001143856"/>
    </source>
</evidence>
<organism evidence="1 2">
    <name type="scientific">Xylaria curta</name>
    <dbReference type="NCBI Taxonomy" id="42375"/>
    <lineage>
        <taxon>Eukaryota</taxon>
        <taxon>Fungi</taxon>
        <taxon>Dikarya</taxon>
        <taxon>Ascomycota</taxon>
        <taxon>Pezizomycotina</taxon>
        <taxon>Sordariomycetes</taxon>
        <taxon>Xylariomycetidae</taxon>
        <taxon>Xylariales</taxon>
        <taxon>Xylariaceae</taxon>
        <taxon>Xylaria</taxon>
    </lineage>
</organism>
<dbReference type="EMBL" id="JAPDGR010000565">
    <property type="protein sequence ID" value="KAJ2989117.1"/>
    <property type="molecule type" value="Genomic_DNA"/>
</dbReference>
<keyword evidence="2" id="KW-1185">Reference proteome</keyword>
<evidence type="ECO:0000313" key="1">
    <source>
        <dbReference type="EMBL" id="KAJ2989117.1"/>
    </source>
</evidence>
<reference evidence="1" key="1">
    <citation type="submission" date="2022-10" db="EMBL/GenBank/DDBJ databases">
        <title>Genome Sequence of Xylaria curta.</title>
        <authorList>
            <person name="Buettner E."/>
        </authorList>
    </citation>
    <scope>NUCLEOTIDE SEQUENCE</scope>
    <source>
        <strain evidence="1">Babe10</strain>
    </source>
</reference>